<dbReference type="STRING" id="553469.SAMN04487947_1674"/>
<keyword evidence="3" id="KW-1185">Reference proteome</keyword>
<gene>
    <name evidence="2" type="ORF">SAMN04487947_1674</name>
</gene>
<feature type="transmembrane region" description="Helical" evidence="1">
    <location>
        <begin position="25"/>
        <end position="46"/>
    </location>
</feature>
<evidence type="ECO:0000256" key="1">
    <source>
        <dbReference type="SAM" id="Phobius"/>
    </source>
</evidence>
<keyword evidence="1" id="KW-0812">Transmembrane</keyword>
<dbReference type="RefSeq" id="WP_089806347.1">
    <property type="nucleotide sequence ID" value="NZ_FOYT01000001.1"/>
</dbReference>
<evidence type="ECO:0000313" key="2">
    <source>
        <dbReference type="EMBL" id="SFR45874.1"/>
    </source>
</evidence>
<dbReference type="EMBL" id="FOYT01000001">
    <property type="protein sequence ID" value="SFR45874.1"/>
    <property type="molecule type" value="Genomic_DNA"/>
</dbReference>
<protein>
    <submittedName>
        <fullName evidence="2">Uncharacterized protein</fullName>
    </submittedName>
</protein>
<reference evidence="3" key="1">
    <citation type="submission" date="2016-10" db="EMBL/GenBank/DDBJ databases">
        <authorList>
            <person name="Varghese N."/>
            <person name="Submissions S."/>
        </authorList>
    </citation>
    <scope>NUCLEOTIDE SEQUENCE [LARGE SCALE GENOMIC DNA]</scope>
    <source>
        <strain evidence="3">CGMCC 1.7736</strain>
    </source>
</reference>
<evidence type="ECO:0000313" key="3">
    <source>
        <dbReference type="Proteomes" id="UP000198531"/>
    </source>
</evidence>
<keyword evidence="1" id="KW-1133">Transmembrane helix</keyword>
<dbReference type="AlphaFoldDB" id="A0A1I6GUG1"/>
<dbReference type="Proteomes" id="UP000198531">
    <property type="component" value="Unassembled WGS sequence"/>
</dbReference>
<dbReference type="OrthoDB" id="384130at2157"/>
<organism evidence="2 3">
    <name type="scientific">Halogeometricum rufum</name>
    <dbReference type="NCBI Taxonomy" id="553469"/>
    <lineage>
        <taxon>Archaea</taxon>
        <taxon>Methanobacteriati</taxon>
        <taxon>Methanobacteriota</taxon>
        <taxon>Stenosarchaea group</taxon>
        <taxon>Halobacteria</taxon>
        <taxon>Halobacteriales</taxon>
        <taxon>Haloferacaceae</taxon>
        <taxon>Halogeometricum</taxon>
    </lineage>
</organism>
<accession>A0A1I6GUG1</accession>
<proteinExistence type="predicted"/>
<sequence>MNVFVVSTGDEESAGEYPHAVRNHYALGAVGLAITMVSVFLAYSALVDVANVVPLLSTTLIVFVGVVAWVVAWLTLDILHERVVRRRYLD</sequence>
<feature type="transmembrane region" description="Helical" evidence="1">
    <location>
        <begin position="52"/>
        <end position="76"/>
    </location>
</feature>
<name>A0A1I6GUG1_9EURY</name>
<keyword evidence="1" id="KW-0472">Membrane</keyword>